<dbReference type="Proteomes" id="UP001157133">
    <property type="component" value="Unassembled WGS sequence"/>
</dbReference>
<dbReference type="Pfam" id="PF18539">
    <property type="entry name" value="DUF5625"/>
    <property type="match status" value="1"/>
</dbReference>
<name>A0ABQ6H6Y7_9GAMM</name>
<accession>A0ABQ6H6Y7</accession>
<evidence type="ECO:0000256" key="1">
    <source>
        <dbReference type="SAM" id="Phobius"/>
    </source>
</evidence>
<evidence type="ECO:0000313" key="4">
    <source>
        <dbReference type="Proteomes" id="UP001157133"/>
    </source>
</evidence>
<organism evidence="3 4">
    <name type="scientific">Thalassotalea eurytherma</name>
    <dbReference type="NCBI Taxonomy" id="1144278"/>
    <lineage>
        <taxon>Bacteria</taxon>
        <taxon>Pseudomonadati</taxon>
        <taxon>Pseudomonadota</taxon>
        <taxon>Gammaproteobacteria</taxon>
        <taxon>Alteromonadales</taxon>
        <taxon>Colwelliaceae</taxon>
        <taxon>Thalassotalea</taxon>
    </lineage>
</organism>
<reference evidence="3 4" key="1">
    <citation type="submission" date="2023-03" db="EMBL/GenBank/DDBJ databases">
        <title>Draft genome sequence of Thalassotalea eurytherma JCM 18482T.</title>
        <authorList>
            <person name="Sawabe T."/>
        </authorList>
    </citation>
    <scope>NUCLEOTIDE SEQUENCE [LARGE SCALE GENOMIC DNA]</scope>
    <source>
        <strain evidence="3 4">JCM 18482</strain>
    </source>
</reference>
<keyword evidence="1" id="KW-0472">Membrane</keyword>
<keyword evidence="1" id="KW-1133">Transmembrane helix</keyword>
<feature type="transmembrane region" description="Helical" evidence="1">
    <location>
        <begin position="170"/>
        <end position="198"/>
    </location>
</feature>
<comment type="caution">
    <text evidence="3">The sequence shown here is derived from an EMBL/GenBank/DDBJ whole genome shotgun (WGS) entry which is preliminary data.</text>
</comment>
<evidence type="ECO:0000259" key="2">
    <source>
        <dbReference type="Pfam" id="PF18539"/>
    </source>
</evidence>
<dbReference type="InterPro" id="IPR041008">
    <property type="entry name" value="DUF5625"/>
</dbReference>
<keyword evidence="4" id="KW-1185">Reference proteome</keyword>
<proteinExistence type="predicted"/>
<keyword evidence="1" id="KW-0812">Transmembrane</keyword>
<sequence length="228" mass="27000">MNNRLLIIILATTGLHFALSHQFAKHFSKPPVIAPIDIKHNEASWFDISIPMEQTYQVNLRFSREEQPYWYLNQVFGNMEKYQQPGIPLTVGWQIKSNQQLVASSQMISNNACEWQHTYVTQCLGEFKLPKGDYQFGITFSEPAEQYKAFKTTLAINYTLLTGDTWQTEYIFWSMLFNYFVAPFFVALIAMVLAWRFILFNSLKFYRWHFPKQPKYQFKKRKDRNADS</sequence>
<feature type="domain" description="DUF5625" evidence="2">
    <location>
        <begin position="34"/>
        <end position="158"/>
    </location>
</feature>
<gene>
    <name evidence="3" type="ORF">theurythT_31820</name>
</gene>
<dbReference type="EMBL" id="BSSU01000022">
    <property type="protein sequence ID" value="GLX83729.1"/>
    <property type="molecule type" value="Genomic_DNA"/>
</dbReference>
<evidence type="ECO:0000313" key="3">
    <source>
        <dbReference type="EMBL" id="GLX83729.1"/>
    </source>
</evidence>
<protein>
    <recommendedName>
        <fullName evidence="2">DUF5625 domain-containing protein</fullName>
    </recommendedName>
</protein>
<dbReference type="RefSeq" id="WP_284209215.1">
    <property type="nucleotide sequence ID" value="NZ_BSSU01000022.1"/>
</dbReference>